<evidence type="ECO:0000256" key="3">
    <source>
        <dbReference type="SAM" id="MobiDB-lite"/>
    </source>
</evidence>
<dbReference type="InterPro" id="IPR040389">
    <property type="entry name" value="SMR"/>
</dbReference>
<evidence type="ECO:0008006" key="6">
    <source>
        <dbReference type="Google" id="ProtNLM"/>
    </source>
</evidence>
<dbReference type="EMBL" id="JAXIOK010000007">
    <property type="protein sequence ID" value="KAK4766183.1"/>
    <property type="molecule type" value="Genomic_DNA"/>
</dbReference>
<feature type="region of interest" description="Disordered" evidence="3">
    <location>
        <begin position="1"/>
        <end position="81"/>
    </location>
</feature>
<protein>
    <recommendedName>
        <fullName evidence="6">Cyclin-dependent protein kinase inhibitor SMR1</fullName>
    </recommendedName>
</protein>
<feature type="compositionally biased region" description="Low complexity" evidence="3">
    <location>
        <begin position="18"/>
        <end position="31"/>
    </location>
</feature>
<dbReference type="Proteomes" id="UP001345219">
    <property type="component" value="Chromosome 7"/>
</dbReference>
<organism evidence="4 5">
    <name type="scientific">Trapa incisa</name>
    <dbReference type="NCBI Taxonomy" id="236973"/>
    <lineage>
        <taxon>Eukaryota</taxon>
        <taxon>Viridiplantae</taxon>
        <taxon>Streptophyta</taxon>
        <taxon>Embryophyta</taxon>
        <taxon>Tracheophyta</taxon>
        <taxon>Spermatophyta</taxon>
        <taxon>Magnoliopsida</taxon>
        <taxon>eudicotyledons</taxon>
        <taxon>Gunneridae</taxon>
        <taxon>Pentapetalae</taxon>
        <taxon>rosids</taxon>
        <taxon>malvids</taxon>
        <taxon>Myrtales</taxon>
        <taxon>Lythraceae</taxon>
        <taxon>Trapa</taxon>
    </lineage>
</organism>
<comment type="caution">
    <text evidence="4">The sequence shown here is derived from an EMBL/GenBank/DDBJ whole genome shotgun (WGS) entry which is preliminary data.</text>
</comment>
<dbReference type="GO" id="GO:0032875">
    <property type="term" value="P:regulation of DNA endoreduplication"/>
    <property type="evidence" value="ECO:0007669"/>
    <property type="project" value="InterPro"/>
</dbReference>
<evidence type="ECO:0000256" key="2">
    <source>
        <dbReference type="ARBA" id="ARBA00023306"/>
    </source>
</evidence>
<dbReference type="PANTHER" id="PTHR33142:SF13">
    <property type="entry name" value="CYCLIN-DEPENDENT PROTEIN KINASE INHIBITOR SMR1"/>
    <property type="match status" value="1"/>
</dbReference>
<keyword evidence="5" id="KW-1185">Reference proteome</keyword>
<dbReference type="AlphaFoldDB" id="A0AAN7KC72"/>
<dbReference type="GO" id="GO:0004860">
    <property type="term" value="F:protein kinase inhibitor activity"/>
    <property type="evidence" value="ECO:0007669"/>
    <property type="project" value="UniProtKB-KW"/>
</dbReference>
<proteinExistence type="predicted"/>
<evidence type="ECO:0000256" key="1">
    <source>
        <dbReference type="ARBA" id="ARBA00023013"/>
    </source>
</evidence>
<accession>A0AAN7KC72</accession>
<keyword evidence="2" id="KW-0131">Cell cycle</keyword>
<name>A0AAN7KC72_9MYRT</name>
<evidence type="ECO:0000313" key="4">
    <source>
        <dbReference type="EMBL" id="KAK4766183.1"/>
    </source>
</evidence>
<feature type="compositionally biased region" description="Basic residues" evidence="3">
    <location>
        <begin position="67"/>
        <end position="78"/>
    </location>
</feature>
<evidence type="ECO:0000313" key="5">
    <source>
        <dbReference type="Proteomes" id="UP001345219"/>
    </source>
</evidence>
<reference evidence="4 5" key="1">
    <citation type="journal article" date="2023" name="Hortic Res">
        <title>Pangenome of water caltrop reveals structural variations and asymmetric subgenome divergence after allopolyploidization.</title>
        <authorList>
            <person name="Zhang X."/>
            <person name="Chen Y."/>
            <person name="Wang L."/>
            <person name="Yuan Y."/>
            <person name="Fang M."/>
            <person name="Shi L."/>
            <person name="Lu R."/>
            <person name="Comes H.P."/>
            <person name="Ma Y."/>
            <person name="Chen Y."/>
            <person name="Huang G."/>
            <person name="Zhou Y."/>
            <person name="Zheng Z."/>
            <person name="Qiu Y."/>
        </authorList>
    </citation>
    <scope>NUCLEOTIDE SEQUENCE [LARGE SCALE GENOMIC DNA]</scope>
    <source>
        <tissue evidence="4">Roots</tissue>
    </source>
</reference>
<sequence>MSPSDAKDSVPFLPRVRTSPPSSATNSVSSADRAVTEPPPEGECGCRTPTSTENRIQPELACPPPPRKPKRTATRKRPRTDDLLQEVSREDIEAFFRSFESAPPKSSGSGEFCSVAKKTCPCK</sequence>
<keyword evidence="1" id="KW-0649">Protein kinase inhibitor</keyword>
<gene>
    <name evidence="4" type="ORF">SAY87_007825</name>
</gene>
<dbReference type="PANTHER" id="PTHR33142">
    <property type="entry name" value="CYCLIN-DEPENDENT PROTEIN KINASE INHIBITOR SMR13"/>
    <property type="match status" value="1"/>
</dbReference>